<evidence type="ECO:0000256" key="9">
    <source>
        <dbReference type="ARBA" id="ARBA00023136"/>
    </source>
</evidence>
<evidence type="ECO:0000256" key="10">
    <source>
        <dbReference type="ARBA" id="ARBA00023310"/>
    </source>
</evidence>
<proteinExistence type="inferred from homology"/>
<feature type="transmembrane region" description="Helical" evidence="11">
    <location>
        <begin position="76"/>
        <end position="98"/>
    </location>
</feature>
<dbReference type="NCBIfam" id="NF004481">
    <property type="entry name" value="PRK05815.2-3"/>
    <property type="match status" value="1"/>
</dbReference>
<feature type="transmembrane region" description="Helical" evidence="11">
    <location>
        <begin position="110"/>
        <end position="130"/>
    </location>
</feature>
<evidence type="ECO:0000256" key="3">
    <source>
        <dbReference type="ARBA" id="ARBA00022448"/>
    </source>
</evidence>
<dbReference type="Pfam" id="PF00119">
    <property type="entry name" value="ATP-synt_A"/>
    <property type="match status" value="1"/>
</dbReference>
<dbReference type="EMBL" id="DTEN01000116">
    <property type="protein sequence ID" value="HGI74608.1"/>
    <property type="molecule type" value="Genomic_DNA"/>
</dbReference>
<feature type="transmembrane region" description="Helical" evidence="11">
    <location>
        <begin position="12"/>
        <end position="39"/>
    </location>
</feature>
<evidence type="ECO:0000256" key="8">
    <source>
        <dbReference type="ARBA" id="ARBA00023065"/>
    </source>
</evidence>
<dbReference type="InterPro" id="IPR023011">
    <property type="entry name" value="ATP_synth_F0_asu_AS"/>
</dbReference>
<comment type="function">
    <text evidence="11 12">Key component of the proton channel; it plays a direct role in the translocation of protons across the membrane.</text>
</comment>
<dbReference type="Gene3D" id="1.20.120.220">
    <property type="entry name" value="ATP synthase, F0 complex, subunit A"/>
    <property type="match status" value="1"/>
</dbReference>
<sequence>MEEIFNPQVFFVFLGIPVTKTVVSTWVVMGFLVLFSFFLTRRMRPVPTRLQNVLELFVEAILHLVEEMSPGNGKRFLPLVGTLALFIGTSDVAGLVPWLKSPTSDFNTTLALALVVFFAVPFYGITIKGVRNYFRSYLSPSPILAPFHVISEITRTVSLALRLFGNIMGEEIIIAILFLLSPLFLPLPMMLFSIFTGIIQAYIFTVLSVVYLSAAVESSGH</sequence>
<dbReference type="PROSITE" id="PS00449">
    <property type="entry name" value="ATPASE_A"/>
    <property type="match status" value="1"/>
</dbReference>
<evidence type="ECO:0000313" key="13">
    <source>
        <dbReference type="EMBL" id="HGI74608.1"/>
    </source>
</evidence>
<evidence type="ECO:0000256" key="5">
    <source>
        <dbReference type="ARBA" id="ARBA00022692"/>
    </source>
</evidence>
<comment type="subcellular location">
    <subcellularLocation>
        <location evidence="11 12">Cell membrane</location>
        <topology evidence="11 12">Multi-pass membrane protein</topology>
    </subcellularLocation>
    <subcellularLocation>
        <location evidence="1">Membrane</location>
        <topology evidence="1">Multi-pass membrane protein</topology>
    </subcellularLocation>
</comment>
<organism evidence="13">
    <name type="scientific">Candidatus Caldatribacterium californiense</name>
    <dbReference type="NCBI Taxonomy" id="1454726"/>
    <lineage>
        <taxon>Bacteria</taxon>
        <taxon>Pseudomonadati</taxon>
        <taxon>Atribacterota</taxon>
        <taxon>Atribacteria</taxon>
        <taxon>Atribacterales</taxon>
        <taxon>Candidatus Caldatribacteriaceae</taxon>
        <taxon>Candidatus Caldatribacterium</taxon>
    </lineage>
</organism>
<name>A0A7V3YL12_9BACT</name>
<dbReference type="AlphaFoldDB" id="A0A7V3YL12"/>
<keyword evidence="10 11" id="KW-0066">ATP synthesis</keyword>
<evidence type="ECO:0000256" key="12">
    <source>
        <dbReference type="RuleBase" id="RU000483"/>
    </source>
</evidence>
<evidence type="ECO:0000256" key="7">
    <source>
        <dbReference type="ARBA" id="ARBA00022989"/>
    </source>
</evidence>
<dbReference type="CDD" id="cd00310">
    <property type="entry name" value="ATP-synt_Fo_a_6"/>
    <property type="match status" value="1"/>
</dbReference>
<keyword evidence="4 11" id="KW-0138">CF(0)</keyword>
<dbReference type="GO" id="GO:0005886">
    <property type="term" value="C:plasma membrane"/>
    <property type="evidence" value="ECO:0007669"/>
    <property type="project" value="UniProtKB-SubCell"/>
</dbReference>
<evidence type="ECO:0000256" key="1">
    <source>
        <dbReference type="ARBA" id="ARBA00004141"/>
    </source>
</evidence>
<keyword evidence="8 11" id="KW-0406">Ion transport</keyword>
<dbReference type="GO" id="GO:0046933">
    <property type="term" value="F:proton-transporting ATP synthase activity, rotational mechanism"/>
    <property type="evidence" value="ECO:0007669"/>
    <property type="project" value="UniProtKB-UniRule"/>
</dbReference>
<dbReference type="GO" id="GO:0042777">
    <property type="term" value="P:proton motive force-driven plasma membrane ATP synthesis"/>
    <property type="evidence" value="ECO:0007669"/>
    <property type="project" value="TreeGrafter"/>
</dbReference>
<keyword evidence="11" id="KW-1003">Cell membrane</keyword>
<keyword evidence="5 11" id="KW-0812">Transmembrane</keyword>
<evidence type="ECO:0000256" key="11">
    <source>
        <dbReference type="HAMAP-Rule" id="MF_01393"/>
    </source>
</evidence>
<evidence type="ECO:0000256" key="6">
    <source>
        <dbReference type="ARBA" id="ARBA00022781"/>
    </source>
</evidence>
<reference evidence="13" key="1">
    <citation type="journal article" date="2020" name="mSystems">
        <title>Genome- and Community-Level Interaction Insights into Carbon Utilization and Element Cycling Functions of Hydrothermarchaeota in Hydrothermal Sediment.</title>
        <authorList>
            <person name="Zhou Z."/>
            <person name="Liu Y."/>
            <person name="Xu W."/>
            <person name="Pan J."/>
            <person name="Luo Z.H."/>
            <person name="Li M."/>
        </authorList>
    </citation>
    <scope>NUCLEOTIDE SEQUENCE [LARGE SCALE GENOMIC DNA]</scope>
    <source>
        <strain evidence="13">SpSt-716</strain>
    </source>
</reference>
<dbReference type="PRINTS" id="PR00123">
    <property type="entry name" value="ATPASEA"/>
</dbReference>
<keyword evidence="7 11" id="KW-1133">Transmembrane helix</keyword>
<dbReference type="HAMAP" id="MF_01393">
    <property type="entry name" value="ATP_synth_a_bact"/>
    <property type="match status" value="1"/>
</dbReference>
<dbReference type="PANTHER" id="PTHR42823:SF3">
    <property type="entry name" value="ATP SYNTHASE SUBUNIT A, CHLOROPLASTIC"/>
    <property type="match status" value="1"/>
</dbReference>
<evidence type="ECO:0000256" key="4">
    <source>
        <dbReference type="ARBA" id="ARBA00022547"/>
    </source>
</evidence>
<dbReference type="NCBIfam" id="TIGR01131">
    <property type="entry name" value="ATP_synt_6_or_A"/>
    <property type="match status" value="1"/>
</dbReference>
<feature type="transmembrane region" description="Helical" evidence="11">
    <location>
        <begin position="163"/>
        <end position="185"/>
    </location>
</feature>
<keyword evidence="6 11" id="KW-0375">Hydrogen ion transport</keyword>
<comment type="caution">
    <text evidence="13">The sequence shown here is derived from an EMBL/GenBank/DDBJ whole genome shotgun (WGS) entry which is preliminary data.</text>
</comment>
<dbReference type="GO" id="GO:0045259">
    <property type="term" value="C:proton-transporting ATP synthase complex"/>
    <property type="evidence" value="ECO:0007669"/>
    <property type="project" value="UniProtKB-KW"/>
</dbReference>
<evidence type="ECO:0000256" key="2">
    <source>
        <dbReference type="ARBA" id="ARBA00006810"/>
    </source>
</evidence>
<keyword evidence="9 11" id="KW-0472">Membrane</keyword>
<keyword evidence="3 11" id="KW-0813">Transport</keyword>
<dbReference type="InterPro" id="IPR000568">
    <property type="entry name" value="ATP_synth_F0_asu"/>
</dbReference>
<comment type="similarity">
    <text evidence="2 11 12">Belongs to the ATPase A chain family.</text>
</comment>
<dbReference type="InterPro" id="IPR045082">
    <property type="entry name" value="ATP_syn_F0_a_bact/chloroplast"/>
</dbReference>
<dbReference type="PANTHER" id="PTHR42823">
    <property type="entry name" value="ATP SYNTHASE SUBUNIT A, CHLOROPLASTIC"/>
    <property type="match status" value="1"/>
</dbReference>
<gene>
    <name evidence="11" type="primary">atpB</name>
    <name evidence="13" type="ORF">ENU96_02870</name>
</gene>
<dbReference type="InterPro" id="IPR035908">
    <property type="entry name" value="F0_ATP_A_sf"/>
</dbReference>
<feature type="transmembrane region" description="Helical" evidence="11">
    <location>
        <begin position="191"/>
        <end position="214"/>
    </location>
</feature>
<dbReference type="SUPFAM" id="SSF81336">
    <property type="entry name" value="F1F0 ATP synthase subunit A"/>
    <property type="match status" value="1"/>
</dbReference>
<accession>A0A7V3YL12</accession>
<protein>
    <recommendedName>
        <fullName evidence="11 12">ATP synthase subunit a</fullName>
    </recommendedName>
    <alternativeName>
        <fullName evidence="11">ATP synthase F0 sector subunit a</fullName>
    </alternativeName>
    <alternativeName>
        <fullName evidence="11">F-ATPase subunit 6</fullName>
    </alternativeName>
</protein>